<evidence type="ECO:0000256" key="1">
    <source>
        <dbReference type="SAM" id="Phobius"/>
    </source>
</evidence>
<dbReference type="AlphaFoldDB" id="A0A4Q7VCQ0"/>
<dbReference type="RefSeq" id="WP_130308005.1">
    <property type="nucleotide sequence ID" value="NZ_SHKN01000002.1"/>
</dbReference>
<feature type="transmembrane region" description="Helical" evidence="1">
    <location>
        <begin position="152"/>
        <end position="172"/>
    </location>
</feature>
<feature type="transmembrane region" description="Helical" evidence="1">
    <location>
        <begin position="128"/>
        <end position="146"/>
    </location>
</feature>
<protein>
    <submittedName>
        <fullName evidence="2">Uncharacterized protein</fullName>
    </submittedName>
</protein>
<reference evidence="2 3" key="1">
    <citation type="submission" date="2019-02" db="EMBL/GenBank/DDBJ databases">
        <title>Genomic Encyclopedia of Type Strains, Phase IV (KMG-IV): sequencing the most valuable type-strain genomes for metagenomic binning, comparative biology and taxonomic classification.</title>
        <authorList>
            <person name="Goeker M."/>
        </authorList>
    </citation>
    <scope>NUCLEOTIDE SEQUENCE [LARGE SCALE GENOMIC DNA]</scope>
    <source>
        <strain evidence="2 3">DSM 28825</strain>
    </source>
</reference>
<keyword evidence="3" id="KW-1185">Reference proteome</keyword>
<keyword evidence="1" id="KW-0812">Transmembrane</keyword>
<keyword evidence="1" id="KW-1133">Transmembrane helix</keyword>
<evidence type="ECO:0000313" key="3">
    <source>
        <dbReference type="Proteomes" id="UP000293562"/>
    </source>
</evidence>
<accession>A0A4Q7VCQ0</accession>
<organism evidence="2 3">
    <name type="scientific">Ancylomarina subtilis</name>
    <dbReference type="NCBI Taxonomy" id="1639035"/>
    <lineage>
        <taxon>Bacteria</taxon>
        <taxon>Pseudomonadati</taxon>
        <taxon>Bacteroidota</taxon>
        <taxon>Bacteroidia</taxon>
        <taxon>Marinilabiliales</taxon>
        <taxon>Marinifilaceae</taxon>
        <taxon>Ancylomarina</taxon>
    </lineage>
</organism>
<feature type="transmembrane region" description="Helical" evidence="1">
    <location>
        <begin position="34"/>
        <end position="57"/>
    </location>
</feature>
<comment type="caution">
    <text evidence="2">The sequence shown here is derived from an EMBL/GenBank/DDBJ whole genome shotgun (WGS) entry which is preliminary data.</text>
</comment>
<dbReference type="OrthoDB" id="1121056at2"/>
<dbReference type="Proteomes" id="UP000293562">
    <property type="component" value="Unassembled WGS sequence"/>
</dbReference>
<dbReference type="EMBL" id="SHKN01000002">
    <property type="protein sequence ID" value="RZT93450.1"/>
    <property type="molecule type" value="Genomic_DNA"/>
</dbReference>
<keyword evidence="1" id="KW-0472">Membrane</keyword>
<name>A0A4Q7VCQ0_9BACT</name>
<evidence type="ECO:0000313" key="2">
    <source>
        <dbReference type="EMBL" id="RZT93450.1"/>
    </source>
</evidence>
<gene>
    <name evidence="2" type="ORF">EV201_2612</name>
</gene>
<sequence length="193" mass="22249">MTILKILGNRISIIEKDKPIYFSQTEQQKFGVKFIFYTSLIFLLLGITIALLSSMHAFGFDVRWTNSGLFYLCTLSFQLKVFGYGKYIVLEKHKTYLKRVLNQSSNSKVILPDSYNAEFESALKSKTIIIMNALLIALSLMGGICFLENLDIWMHFDLAVFFVWSMYGLFCFHKIHLIKQAISAFKLQIKPSI</sequence>
<proteinExistence type="predicted"/>
<feature type="transmembrane region" description="Helical" evidence="1">
    <location>
        <begin position="69"/>
        <end position="89"/>
    </location>
</feature>